<comment type="caution">
    <text evidence="1">The sequence shown here is derived from an EMBL/GenBank/DDBJ whole genome shotgun (WGS) entry which is preliminary data.</text>
</comment>
<dbReference type="AlphaFoldDB" id="A0A699XSN3"/>
<reference evidence="1" key="1">
    <citation type="journal article" date="2019" name="Sci. Rep.">
        <title>Draft genome of Tanacetum cinerariifolium, the natural source of mosquito coil.</title>
        <authorList>
            <person name="Yamashiro T."/>
            <person name="Shiraishi A."/>
            <person name="Satake H."/>
            <person name="Nakayama K."/>
        </authorList>
    </citation>
    <scope>NUCLEOTIDE SEQUENCE</scope>
</reference>
<proteinExistence type="predicted"/>
<feature type="non-terminal residue" evidence="1">
    <location>
        <position position="1"/>
    </location>
</feature>
<organism evidence="1">
    <name type="scientific">Tanacetum cinerariifolium</name>
    <name type="common">Dalmatian daisy</name>
    <name type="synonym">Chrysanthemum cinerariifolium</name>
    <dbReference type="NCBI Taxonomy" id="118510"/>
    <lineage>
        <taxon>Eukaryota</taxon>
        <taxon>Viridiplantae</taxon>
        <taxon>Streptophyta</taxon>
        <taxon>Embryophyta</taxon>
        <taxon>Tracheophyta</taxon>
        <taxon>Spermatophyta</taxon>
        <taxon>Magnoliopsida</taxon>
        <taxon>eudicotyledons</taxon>
        <taxon>Gunneridae</taxon>
        <taxon>Pentapetalae</taxon>
        <taxon>asterids</taxon>
        <taxon>campanulids</taxon>
        <taxon>Asterales</taxon>
        <taxon>Asteraceae</taxon>
        <taxon>Asteroideae</taxon>
        <taxon>Anthemideae</taxon>
        <taxon>Anthemidinae</taxon>
        <taxon>Tanacetum</taxon>
    </lineage>
</organism>
<name>A0A699XSN3_TANCI</name>
<evidence type="ECO:0000313" key="1">
    <source>
        <dbReference type="EMBL" id="GFD59931.1"/>
    </source>
</evidence>
<dbReference type="EMBL" id="BKCJ011871276">
    <property type="protein sequence ID" value="GFD59931.1"/>
    <property type="molecule type" value="Genomic_DNA"/>
</dbReference>
<protein>
    <submittedName>
        <fullName evidence="1">Uncharacterized protein</fullName>
    </submittedName>
</protein>
<feature type="non-terminal residue" evidence="1">
    <location>
        <position position="81"/>
    </location>
</feature>
<accession>A0A699XSN3</accession>
<sequence length="81" mass="8323">VGVGRGHAGLVAVGVAGRPAVEAVRVEIAPHAHEVSRFRQVEGCAVDGFGTLHAVEQHPKIEARVVQVQRSAVAEAGRAAA</sequence>
<gene>
    <name evidence="1" type="ORF">Tci_931900</name>
</gene>